<keyword evidence="10 12" id="KW-0040">ANK repeat</keyword>
<dbReference type="Gene3D" id="1.25.40.20">
    <property type="entry name" value="Ankyrin repeat-containing domain"/>
    <property type="match status" value="5"/>
</dbReference>
<dbReference type="GO" id="GO:0006887">
    <property type="term" value="P:exocytosis"/>
    <property type="evidence" value="ECO:0007669"/>
    <property type="project" value="UniProtKB-KW"/>
</dbReference>
<accession>A0A4Y2KI06</accession>
<evidence type="ECO:0000256" key="6">
    <source>
        <dbReference type="ARBA" id="ARBA00022656"/>
    </source>
</evidence>
<dbReference type="Proteomes" id="UP000499080">
    <property type="component" value="Unassembled WGS sequence"/>
</dbReference>
<evidence type="ECO:0000313" key="14">
    <source>
        <dbReference type="Proteomes" id="UP000499080"/>
    </source>
</evidence>
<dbReference type="SMART" id="SM00248">
    <property type="entry name" value="ANK"/>
    <property type="match status" value="13"/>
</dbReference>
<dbReference type="GO" id="GO:0044218">
    <property type="term" value="C:other organism cell membrane"/>
    <property type="evidence" value="ECO:0007669"/>
    <property type="project" value="UniProtKB-KW"/>
</dbReference>
<keyword evidence="11" id="KW-0472">Membrane</keyword>
<evidence type="ECO:0000256" key="10">
    <source>
        <dbReference type="ARBA" id="ARBA00023043"/>
    </source>
</evidence>
<gene>
    <name evidence="13" type="primary">FPV162_0</name>
    <name evidence="13" type="ORF">AVEN_82047_1</name>
</gene>
<feature type="repeat" description="ANK" evidence="12">
    <location>
        <begin position="347"/>
        <end position="381"/>
    </location>
</feature>
<dbReference type="PROSITE" id="PS50088">
    <property type="entry name" value="ANK_REPEAT"/>
    <property type="match status" value="5"/>
</dbReference>
<evidence type="ECO:0000256" key="9">
    <source>
        <dbReference type="ARBA" id="ARBA00023028"/>
    </source>
</evidence>
<dbReference type="InterPro" id="IPR002110">
    <property type="entry name" value="Ankyrin_rpt"/>
</dbReference>
<evidence type="ECO:0000256" key="11">
    <source>
        <dbReference type="ARBA" id="ARBA00023298"/>
    </source>
</evidence>
<sequence length="952" mass="107630">MAGNKAHYKLLEWFSTRQGTQVICPEAAENNAILRKLMNCEIVHYYDLHDLLIGFRNRYHFDYTGHTKLHLHVKHAQADPNTVRLHLDKDAKANVNARTGRGYTPLHLAALNIHEDKLKQVEVAKELLNFNSDVNAMCYCLMTPLMLAILPVHTNIDLIHELVSFGANVNPKFPISPLRISVSIPHDSRVTKVLLGLGANVHGSDKNFPCSVIRSAFLNPACEVDRFQMLIESGADVNEVDLCGRTLLHYLVGEIYTPSSVNDLTGYEEKLYPSGWEKFLIDERYRKNYERDQAVAEHFLKIKANVNVKDMFGQTPLHCAVKNQFWDSKSIKMLLRCGADVNAVCKAGFTPLLLAVQVVWSNESVVKELMRHGARPDIKDKRGVSALRHVLRNPINNTASMLKLIKQLTSPENSLEGEEDVLLEIVEKKNCPPDMIEHLVKIGADVNAKNSADNTPLDIVLKDLLKHEVDDRTPCDSILSSLATSLSPHYTDLIYAKELLKNGATIKERDLLYTLIIAVSVGCNLDLVKILLERRANAFEKQPILQNEIMHIALQNPQSSTEIFELLILHGARVNAKDRCGRTPLHYSVAKFYEWTEDNKVTYEENPHNLGWEKIRSNQNHPENFARELAVLEMLLKAGADINAKDIFDQTALHYAVKNRNCTPNIIKLLLKNGAHVNSVCKAGLTPLQMAVQVMWSNADIVVELLQNGANPNVKDRRGVSILRHVARNPFGDLKSKTVVVKELLRAKASVREEENILFDFVRNECCPPDIIEQLLVDFDSDLNATDLDNVTILDIALKDPLSKMDVITILLKHGVHSAMSPHISAYMWLQALERVFLAYESSKENKVLDFLKLALKYALFQEPDLRVNSILGRSEVLHKYVKDCEWELAKLSSHKLSCGTMLLHFMKNDDDICCEQSTVEEVTEIMNSNYPLYSDIALKKIDKLILFDELL</sequence>
<dbReference type="InterPro" id="IPR036770">
    <property type="entry name" value="Ankyrin_rpt-contain_sf"/>
</dbReference>
<evidence type="ECO:0000256" key="12">
    <source>
        <dbReference type="PROSITE-ProRule" id="PRU00023"/>
    </source>
</evidence>
<keyword evidence="7" id="KW-0528">Neurotoxin</keyword>
<keyword evidence="4" id="KW-0964">Secreted</keyword>
<keyword evidence="8" id="KW-0677">Repeat</keyword>
<dbReference type="Pfam" id="PF12796">
    <property type="entry name" value="Ank_2"/>
    <property type="match status" value="4"/>
</dbReference>
<dbReference type="AlphaFoldDB" id="A0A4Y2KI06"/>
<dbReference type="PANTHER" id="PTHR24178:SF41">
    <property type="entry name" value="ANKYRIN-2 ISOFORM X1"/>
    <property type="match status" value="1"/>
</dbReference>
<dbReference type="GO" id="GO:0005576">
    <property type="term" value="C:extracellular region"/>
    <property type="evidence" value="ECO:0007669"/>
    <property type="project" value="UniProtKB-SubCell"/>
</dbReference>
<evidence type="ECO:0000256" key="1">
    <source>
        <dbReference type="ARBA" id="ARBA00004175"/>
    </source>
</evidence>
<comment type="caution">
    <text evidence="13">The sequence shown here is derived from an EMBL/GenBank/DDBJ whole genome shotgun (WGS) entry which is preliminary data.</text>
</comment>
<evidence type="ECO:0000313" key="13">
    <source>
        <dbReference type="EMBL" id="GBN01207.1"/>
    </source>
</evidence>
<evidence type="ECO:0000256" key="2">
    <source>
        <dbReference type="ARBA" id="ARBA00004613"/>
    </source>
</evidence>
<dbReference type="PRINTS" id="PR01415">
    <property type="entry name" value="ANKYRIN"/>
</dbReference>
<evidence type="ECO:0000256" key="5">
    <source>
        <dbReference type="ARBA" id="ARBA00022537"/>
    </source>
</evidence>
<dbReference type="GO" id="GO:0090729">
    <property type="term" value="F:toxin activity"/>
    <property type="evidence" value="ECO:0007669"/>
    <property type="project" value="UniProtKB-KW"/>
</dbReference>
<name>A0A4Y2KI06_ARAVE</name>
<dbReference type="PROSITE" id="PS50297">
    <property type="entry name" value="ANK_REP_REGION"/>
    <property type="match status" value="4"/>
</dbReference>
<keyword evidence="11" id="KW-1053">Target membrane</keyword>
<keyword evidence="6" id="KW-0800">Toxin</keyword>
<keyword evidence="9" id="KW-0638">Presynaptic neurotoxin</keyword>
<feature type="repeat" description="ANK" evidence="12">
    <location>
        <begin position="648"/>
        <end position="682"/>
    </location>
</feature>
<organism evidence="13 14">
    <name type="scientific">Araneus ventricosus</name>
    <name type="common">Orbweaver spider</name>
    <name type="synonym">Epeira ventricosa</name>
    <dbReference type="NCBI Taxonomy" id="182803"/>
    <lineage>
        <taxon>Eukaryota</taxon>
        <taxon>Metazoa</taxon>
        <taxon>Ecdysozoa</taxon>
        <taxon>Arthropoda</taxon>
        <taxon>Chelicerata</taxon>
        <taxon>Arachnida</taxon>
        <taxon>Araneae</taxon>
        <taxon>Araneomorphae</taxon>
        <taxon>Entelegynae</taxon>
        <taxon>Araneoidea</taxon>
        <taxon>Araneidae</taxon>
        <taxon>Araneus</taxon>
    </lineage>
</organism>
<feature type="repeat" description="ANK" evidence="12">
    <location>
        <begin position="101"/>
        <end position="139"/>
    </location>
</feature>
<evidence type="ECO:0000256" key="4">
    <source>
        <dbReference type="ARBA" id="ARBA00022525"/>
    </source>
</evidence>
<evidence type="ECO:0000256" key="8">
    <source>
        <dbReference type="ARBA" id="ARBA00022737"/>
    </source>
</evidence>
<feature type="repeat" description="ANK" evidence="12">
    <location>
        <begin position="312"/>
        <end position="346"/>
    </location>
</feature>
<dbReference type="PANTHER" id="PTHR24178">
    <property type="entry name" value="MOLTING PROTEIN MLT-4"/>
    <property type="match status" value="1"/>
</dbReference>
<comment type="subcellular location">
    <subcellularLocation>
        <location evidence="2">Secreted</location>
    </subcellularLocation>
    <subcellularLocation>
        <location evidence="1">Target cell membrane</location>
    </subcellularLocation>
</comment>
<keyword evidence="3" id="KW-0268">Exocytosis</keyword>
<dbReference type="GO" id="GO:0044231">
    <property type="term" value="C:host cell presynaptic membrane"/>
    <property type="evidence" value="ECO:0007669"/>
    <property type="project" value="UniProtKB-KW"/>
</dbReference>
<feature type="repeat" description="ANK" evidence="12">
    <location>
        <begin position="683"/>
        <end position="717"/>
    </location>
</feature>
<dbReference type="EMBL" id="BGPR01004593">
    <property type="protein sequence ID" value="GBN01207.1"/>
    <property type="molecule type" value="Genomic_DNA"/>
</dbReference>
<keyword evidence="5" id="KW-1052">Target cell membrane</keyword>
<protein>
    <submittedName>
        <fullName evidence="13">Ankyrin repeat protein FPV162</fullName>
    </submittedName>
</protein>
<evidence type="ECO:0000256" key="7">
    <source>
        <dbReference type="ARBA" id="ARBA00022699"/>
    </source>
</evidence>
<reference evidence="13 14" key="1">
    <citation type="journal article" date="2019" name="Sci. Rep.">
        <title>Orb-weaving spider Araneus ventricosus genome elucidates the spidroin gene catalogue.</title>
        <authorList>
            <person name="Kono N."/>
            <person name="Nakamura H."/>
            <person name="Ohtoshi R."/>
            <person name="Moran D.A.P."/>
            <person name="Shinohara A."/>
            <person name="Yoshida Y."/>
            <person name="Fujiwara M."/>
            <person name="Mori M."/>
            <person name="Tomita M."/>
            <person name="Arakawa K."/>
        </authorList>
    </citation>
    <scope>NUCLEOTIDE SEQUENCE [LARGE SCALE GENOMIC DNA]</scope>
</reference>
<dbReference type="SUPFAM" id="SSF48403">
    <property type="entry name" value="Ankyrin repeat"/>
    <property type="match status" value="3"/>
</dbReference>
<keyword evidence="14" id="KW-1185">Reference proteome</keyword>
<evidence type="ECO:0000256" key="3">
    <source>
        <dbReference type="ARBA" id="ARBA00022483"/>
    </source>
</evidence>
<proteinExistence type="predicted"/>
<dbReference type="OrthoDB" id="194358at2759"/>